<dbReference type="SUPFAM" id="SSF46785">
    <property type="entry name" value="Winged helix' DNA-binding domain"/>
    <property type="match status" value="1"/>
</dbReference>
<keyword evidence="2" id="KW-0238">DNA-binding</keyword>
<gene>
    <name evidence="8" type="ORF">FX988_01596</name>
</gene>
<dbReference type="InterPro" id="IPR036388">
    <property type="entry name" value="WH-like_DNA-bd_sf"/>
</dbReference>
<dbReference type="Gene3D" id="1.10.10.10">
    <property type="entry name" value="Winged helix-like DNA-binding domain superfamily/Winged helix DNA-binding domain"/>
    <property type="match status" value="1"/>
</dbReference>
<feature type="domain" description="IclR-ED" evidence="7">
    <location>
        <begin position="70"/>
        <end position="254"/>
    </location>
</feature>
<dbReference type="GO" id="GO:0045892">
    <property type="term" value="P:negative regulation of DNA-templated transcription"/>
    <property type="evidence" value="ECO:0007669"/>
    <property type="project" value="TreeGrafter"/>
</dbReference>
<dbReference type="Pfam" id="PF09339">
    <property type="entry name" value="HTH_IclR"/>
    <property type="match status" value="1"/>
</dbReference>
<dbReference type="GO" id="GO:0003677">
    <property type="term" value="F:DNA binding"/>
    <property type="evidence" value="ECO:0007669"/>
    <property type="project" value="UniProtKB-KW"/>
</dbReference>
<dbReference type="PANTHER" id="PTHR30136:SF24">
    <property type="entry name" value="HTH-TYPE TRANSCRIPTIONAL REPRESSOR ALLR"/>
    <property type="match status" value="1"/>
</dbReference>
<dbReference type="InterPro" id="IPR050707">
    <property type="entry name" value="HTH_MetabolicPath_Reg"/>
</dbReference>
<dbReference type="InterPro" id="IPR036390">
    <property type="entry name" value="WH_DNA-bd_sf"/>
</dbReference>
<keyword evidence="1" id="KW-0805">Transcription regulation</keyword>
<dbReference type="OrthoDB" id="9807558at2"/>
<evidence type="ECO:0000256" key="4">
    <source>
        <dbReference type="ARBA" id="ARBA00040379"/>
    </source>
</evidence>
<dbReference type="PROSITE" id="PS51077">
    <property type="entry name" value="HTH_ICLR"/>
    <property type="match status" value="1"/>
</dbReference>
<dbReference type="RefSeq" id="WP_160179121.1">
    <property type="nucleotide sequence ID" value="NZ_CP047656.1"/>
</dbReference>
<dbReference type="GO" id="GO:0003700">
    <property type="term" value="F:DNA-binding transcription factor activity"/>
    <property type="evidence" value="ECO:0007669"/>
    <property type="project" value="TreeGrafter"/>
</dbReference>
<dbReference type="InterPro" id="IPR029016">
    <property type="entry name" value="GAF-like_dom_sf"/>
</dbReference>
<sequence length="259" mass="28955">MKECDSTSTVDKAIRVLLTLAQENEEIGTTCLGRKLNIHKATVSRLLLKLAEHEFVYKNKETGKYWLGPAIYQLAMTMADVNFNDVLHLARTHIDELRDILQETVTLEIWLGNSTVPTYSALSQHPLKVELPPGEILPLHTAAGAKAILSCIHAERVDMLLKGELAQVTPNTITDKTLFRQRLVEYNKQGYATDDEELHLGISAVAVPIFNSIRQPIAAIVVLMPSSRFKQKLEPSLISKLKKKAGVIGTEMMKRGIRY</sequence>
<evidence type="ECO:0000256" key="3">
    <source>
        <dbReference type="ARBA" id="ARBA00023163"/>
    </source>
</evidence>
<dbReference type="Proteomes" id="UP000464524">
    <property type="component" value="Chromosome"/>
</dbReference>
<evidence type="ECO:0000313" key="9">
    <source>
        <dbReference type="Proteomes" id="UP000464524"/>
    </source>
</evidence>
<dbReference type="KEGG" id="pmes:FX988_01596"/>
<evidence type="ECO:0000256" key="1">
    <source>
        <dbReference type="ARBA" id="ARBA00023015"/>
    </source>
</evidence>
<dbReference type="InterPro" id="IPR005471">
    <property type="entry name" value="Tscrpt_reg_IclR_N"/>
</dbReference>
<dbReference type="Gene3D" id="3.30.450.40">
    <property type="match status" value="1"/>
</dbReference>
<reference evidence="8 9" key="1">
    <citation type="submission" date="2019-12" db="EMBL/GenBank/DDBJ databases">
        <title>Genome sequencing and assembly of endphytes of Porphyra tenera.</title>
        <authorList>
            <person name="Park J.M."/>
            <person name="Shin R."/>
            <person name="Jo S.H."/>
        </authorList>
    </citation>
    <scope>NUCLEOTIDE SEQUENCE [LARGE SCALE GENOMIC DNA]</scope>
    <source>
        <strain evidence="8 9">GPM4</strain>
    </source>
</reference>
<proteinExistence type="predicted"/>
<evidence type="ECO:0000313" key="8">
    <source>
        <dbReference type="EMBL" id="QHJ11367.1"/>
    </source>
</evidence>
<organism evidence="8 9">
    <name type="scientific">Paraglaciecola mesophila</name>
    <dbReference type="NCBI Taxonomy" id="197222"/>
    <lineage>
        <taxon>Bacteria</taxon>
        <taxon>Pseudomonadati</taxon>
        <taxon>Pseudomonadota</taxon>
        <taxon>Gammaproteobacteria</taxon>
        <taxon>Alteromonadales</taxon>
        <taxon>Alteromonadaceae</taxon>
        <taxon>Paraglaciecola</taxon>
    </lineage>
</organism>
<evidence type="ECO:0000259" key="7">
    <source>
        <dbReference type="PROSITE" id="PS51078"/>
    </source>
</evidence>
<keyword evidence="9" id="KW-1185">Reference proteome</keyword>
<dbReference type="SMART" id="SM00346">
    <property type="entry name" value="HTH_ICLR"/>
    <property type="match status" value="1"/>
</dbReference>
<protein>
    <recommendedName>
        <fullName evidence="4">HTH-type transcriptional repressor AllR</fullName>
    </recommendedName>
    <alternativeName>
        <fullName evidence="5">Negative regulator of allantoin and glyoxylate utilization operons</fullName>
    </alternativeName>
</protein>
<keyword evidence="3" id="KW-0804">Transcription</keyword>
<dbReference type="PROSITE" id="PS51078">
    <property type="entry name" value="ICLR_ED"/>
    <property type="match status" value="1"/>
</dbReference>
<dbReference type="InterPro" id="IPR014757">
    <property type="entry name" value="Tscrpt_reg_IclR_C"/>
</dbReference>
<evidence type="ECO:0000259" key="6">
    <source>
        <dbReference type="PROSITE" id="PS51077"/>
    </source>
</evidence>
<dbReference type="AlphaFoldDB" id="A0A857JK64"/>
<dbReference type="Pfam" id="PF01614">
    <property type="entry name" value="IclR_C"/>
    <property type="match status" value="1"/>
</dbReference>
<feature type="domain" description="HTH iclR-type" evidence="6">
    <location>
        <begin position="7"/>
        <end position="69"/>
    </location>
</feature>
<dbReference type="EMBL" id="CP047656">
    <property type="protein sequence ID" value="QHJ11367.1"/>
    <property type="molecule type" value="Genomic_DNA"/>
</dbReference>
<name>A0A857JK64_9ALTE</name>
<accession>A0A857JK64</accession>
<dbReference type="SUPFAM" id="SSF55781">
    <property type="entry name" value="GAF domain-like"/>
    <property type="match status" value="1"/>
</dbReference>
<evidence type="ECO:0000256" key="5">
    <source>
        <dbReference type="ARBA" id="ARBA00042627"/>
    </source>
</evidence>
<evidence type="ECO:0000256" key="2">
    <source>
        <dbReference type="ARBA" id="ARBA00023125"/>
    </source>
</evidence>
<dbReference type="PANTHER" id="PTHR30136">
    <property type="entry name" value="HELIX-TURN-HELIX TRANSCRIPTIONAL REGULATOR, ICLR FAMILY"/>
    <property type="match status" value="1"/>
</dbReference>